<dbReference type="OrthoDB" id="5984709at2759"/>
<dbReference type="AlphaFoldDB" id="A0A9N9QJP7"/>
<feature type="transmembrane region" description="Helical" evidence="10">
    <location>
        <begin position="33"/>
        <end position="55"/>
    </location>
</feature>
<evidence type="ECO:0000259" key="11">
    <source>
        <dbReference type="PROSITE" id="PS50262"/>
    </source>
</evidence>
<comment type="subcellular location">
    <subcellularLocation>
        <location evidence="1">Cell membrane</location>
        <topology evidence="1">Multi-pass membrane protein</topology>
    </subcellularLocation>
</comment>
<dbReference type="Pfam" id="PF00001">
    <property type="entry name" value="7tm_1"/>
    <property type="match status" value="1"/>
</dbReference>
<dbReference type="GO" id="GO:0005886">
    <property type="term" value="C:plasma membrane"/>
    <property type="evidence" value="ECO:0007669"/>
    <property type="project" value="UniProtKB-SubCell"/>
</dbReference>
<feature type="transmembrane region" description="Helical" evidence="10">
    <location>
        <begin position="145"/>
        <end position="166"/>
    </location>
</feature>
<keyword evidence="3" id="KW-1003">Cell membrane</keyword>
<dbReference type="PANTHER" id="PTHR24228:SF75">
    <property type="entry name" value="G-PROTEIN COUPLED RECEPTORS FAMILY 1 PROFILE DOMAIN-CONTAINING PROTEIN"/>
    <property type="match status" value="1"/>
</dbReference>
<evidence type="ECO:0000256" key="7">
    <source>
        <dbReference type="ARBA" id="ARBA00023136"/>
    </source>
</evidence>
<keyword evidence="13" id="KW-1185">Reference proteome</keyword>
<evidence type="ECO:0000313" key="13">
    <source>
        <dbReference type="Proteomes" id="UP001152799"/>
    </source>
</evidence>
<evidence type="ECO:0000256" key="5">
    <source>
        <dbReference type="ARBA" id="ARBA00022989"/>
    </source>
</evidence>
<sequence length="369" mass="41785">MVLSNMSHVLSSISNEEVSPVTLNDHWSRLARLILLASMSAVGSVGNVFMMSAVMIEDYLRKRGNTFLVNVGLADLLVTGLVIPASAIVILAGLKDNLAVCKFQWFIAAWCFLVTVLSLTAIAWENYFRLCYSIDVYHKLTKRKITFLLLSIWTTCGCISGMQFYAELSFDYCTRNDLGLIPYQATVCAIFVFFPLSVTLFCYIRTGYQVRKFKSRPNHKAPITFSWDCALAQTNMYSFVTFLLFWVPFGVILAIDNVNKVSGKVFYNLAWLAISKSCINSILYGMLNRHFRGAYVNLFQYCCCKTTVSFSRRQRPEGLRPSGDVRVHIIPGYNMYCSPQRANESGGRSKRFTERCSSARANGREVYEL</sequence>
<organism evidence="12 13">
    <name type="scientific">Ceutorhynchus assimilis</name>
    <name type="common">cabbage seed weevil</name>
    <dbReference type="NCBI Taxonomy" id="467358"/>
    <lineage>
        <taxon>Eukaryota</taxon>
        <taxon>Metazoa</taxon>
        <taxon>Ecdysozoa</taxon>
        <taxon>Arthropoda</taxon>
        <taxon>Hexapoda</taxon>
        <taxon>Insecta</taxon>
        <taxon>Pterygota</taxon>
        <taxon>Neoptera</taxon>
        <taxon>Endopterygota</taxon>
        <taxon>Coleoptera</taxon>
        <taxon>Polyphaga</taxon>
        <taxon>Cucujiformia</taxon>
        <taxon>Curculionidae</taxon>
        <taxon>Ceutorhynchinae</taxon>
        <taxon>Ceutorhynchus</taxon>
    </lineage>
</organism>
<evidence type="ECO:0000256" key="10">
    <source>
        <dbReference type="SAM" id="Phobius"/>
    </source>
</evidence>
<evidence type="ECO:0000313" key="12">
    <source>
        <dbReference type="EMBL" id="CAG9761424.1"/>
    </source>
</evidence>
<evidence type="ECO:0000256" key="4">
    <source>
        <dbReference type="ARBA" id="ARBA00022692"/>
    </source>
</evidence>
<dbReference type="EMBL" id="OU892286">
    <property type="protein sequence ID" value="CAG9761424.1"/>
    <property type="molecule type" value="Genomic_DNA"/>
</dbReference>
<dbReference type="Proteomes" id="UP001152799">
    <property type="component" value="Chromosome 10"/>
</dbReference>
<reference evidence="12" key="1">
    <citation type="submission" date="2022-01" db="EMBL/GenBank/DDBJ databases">
        <authorList>
            <person name="King R."/>
        </authorList>
    </citation>
    <scope>NUCLEOTIDE SEQUENCE</scope>
</reference>
<evidence type="ECO:0000256" key="9">
    <source>
        <dbReference type="ARBA" id="ARBA00023224"/>
    </source>
</evidence>
<dbReference type="CDD" id="cd00637">
    <property type="entry name" value="7tm_classA_rhodopsin-like"/>
    <property type="match status" value="1"/>
</dbReference>
<keyword evidence="6" id="KW-0297">G-protein coupled receptor</keyword>
<keyword evidence="9" id="KW-0807">Transducer</keyword>
<accession>A0A9N9QJP7</accession>
<evidence type="ECO:0000256" key="3">
    <source>
        <dbReference type="ARBA" id="ARBA00022475"/>
    </source>
</evidence>
<dbReference type="PROSITE" id="PS50262">
    <property type="entry name" value="G_PROTEIN_RECEP_F1_2"/>
    <property type="match status" value="1"/>
</dbReference>
<feature type="transmembrane region" description="Helical" evidence="10">
    <location>
        <begin position="267"/>
        <end position="287"/>
    </location>
</feature>
<dbReference type="PRINTS" id="PR00237">
    <property type="entry name" value="GPCRRHODOPSN"/>
</dbReference>
<comment type="similarity">
    <text evidence="2">Belongs to the G-protein coupled receptor 1 family.</text>
</comment>
<dbReference type="InterPro" id="IPR000276">
    <property type="entry name" value="GPCR_Rhodpsn"/>
</dbReference>
<evidence type="ECO:0000256" key="6">
    <source>
        <dbReference type="ARBA" id="ARBA00023040"/>
    </source>
</evidence>
<protein>
    <recommendedName>
        <fullName evidence="11">G-protein coupled receptors family 1 profile domain-containing protein</fullName>
    </recommendedName>
</protein>
<evidence type="ECO:0000256" key="1">
    <source>
        <dbReference type="ARBA" id="ARBA00004651"/>
    </source>
</evidence>
<keyword evidence="5 10" id="KW-1133">Transmembrane helix</keyword>
<feature type="transmembrane region" description="Helical" evidence="10">
    <location>
        <begin position="103"/>
        <end position="124"/>
    </location>
</feature>
<feature type="transmembrane region" description="Helical" evidence="10">
    <location>
        <begin position="67"/>
        <end position="91"/>
    </location>
</feature>
<dbReference type="Gene3D" id="1.20.1070.10">
    <property type="entry name" value="Rhodopsin 7-helix transmembrane proteins"/>
    <property type="match status" value="1"/>
</dbReference>
<feature type="transmembrane region" description="Helical" evidence="10">
    <location>
        <begin position="181"/>
        <end position="204"/>
    </location>
</feature>
<dbReference type="InterPro" id="IPR017452">
    <property type="entry name" value="GPCR_Rhodpsn_7TM"/>
</dbReference>
<feature type="domain" description="G-protein coupled receptors family 1 profile" evidence="11">
    <location>
        <begin position="46"/>
        <end position="284"/>
    </location>
</feature>
<keyword evidence="7 10" id="KW-0472">Membrane</keyword>
<dbReference type="SUPFAM" id="SSF81321">
    <property type="entry name" value="Family A G protein-coupled receptor-like"/>
    <property type="match status" value="1"/>
</dbReference>
<keyword evidence="8" id="KW-0675">Receptor</keyword>
<proteinExistence type="inferred from homology"/>
<evidence type="ECO:0000256" key="2">
    <source>
        <dbReference type="ARBA" id="ARBA00010663"/>
    </source>
</evidence>
<feature type="transmembrane region" description="Helical" evidence="10">
    <location>
        <begin position="236"/>
        <end position="255"/>
    </location>
</feature>
<keyword evidence="4 10" id="KW-0812">Transmembrane</keyword>
<dbReference type="PANTHER" id="PTHR24228">
    <property type="entry name" value="B2 BRADYKININ RECEPTOR/ANGIOTENSIN II RECEPTOR"/>
    <property type="match status" value="1"/>
</dbReference>
<evidence type="ECO:0000256" key="8">
    <source>
        <dbReference type="ARBA" id="ARBA00023170"/>
    </source>
</evidence>
<dbReference type="GO" id="GO:0004930">
    <property type="term" value="F:G protein-coupled receptor activity"/>
    <property type="evidence" value="ECO:0007669"/>
    <property type="project" value="UniProtKB-KW"/>
</dbReference>
<name>A0A9N9QJP7_9CUCU</name>
<gene>
    <name evidence="12" type="ORF">CEUTPL_LOCUS2127</name>
</gene>